<dbReference type="SUPFAM" id="SSF52317">
    <property type="entry name" value="Class I glutamine amidotransferase-like"/>
    <property type="match status" value="1"/>
</dbReference>
<evidence type="ECO:0000256" key="3">
    <source>
        <dbReference type="ARBA" id="ARBA00022679"/>
    </source>
</evidence>
<dbReference type="InterPro" id="IPR005697">
    <property type="entry name" value="HST_MetA"/>
</dbReference>
<keyword evidence="5 7" id="KW-0012">Acyltransferase</keyword>
<feature type="binding site" evidence="7">
    <location>
        <position position="249"/>
    </location>
    <ligand>
        <name>substrate</name>
    </ligand>
</feature>
<keyword evidence="9" id="KW-1185">Reference proteome</keyword>
<accession>A0ABS9MHI4</accession>
<organism evidence="8 9">
    <name type="scientific">Anaeromassilibacillus senegalensis</name>
    <dbReference type="NCBI Taxonomy" id="1673717"/>
    <lineage>
        <taxon>Bacteria</taxon>
        <taxon>Bacillati</taxon>
        <taxon>Bacillota</taxon>
        <taxon>Clostridia</taxon>
        <taxon>Eubacteriales</taxon>
        <taxon>Acutalibacteraceae</taxon>
        <taxon>Anaeromassilibacillus</taxon>
    </lineage>
</organism>
<dbReference type="GO" id="GO:0008899">
    <property type="term" value="F:homoserine O-succinyltransferase activity"/>
    <property type="evidence" value="ECO:0007669"/>
    <property type="project" value="UniProtKB-EC"/>
</dbReference>
<sequence>MPIKIQAELPAIKVLEGENIFVMTHERANMQDIRPLKIVILNLMPIKPVTETQLLRVLSNTPLQVDVELMQMASHVSKNTSASHLNTFYKTFKDLKNEKFDGMIITGAPVENMPFEEVDYWPELCEIMDWSRKNVYSTLHICWGAQAGLYYHYGIPKYQLPQKLSGVYLHRVLDPHHPLVRGFDDSFYVPHSRNTEIRRDDIKQHDELMILSTSSAAGVHLVAKKDGRQFFVTGHGEYDRDTLANEYFRDVRKGLKPHIPENYFPNDDPSLQPRFTWRSHAHLLFANWLNYYVYQQTPYDLKDLREV</sequence>
<feature type="active site" description="Proton acceptor" evidence="7">
    <location>
        <position position="235"/>
    </location>
</feature>
<dbReference type="RefSeq" id="WP_087233055.1">
    <property type="nucleotide sequence ID" value="NZ_JAKNHQ010000005.1"/>
</dbReference>
<evidence type="ECO:0000256" key="7">
    <source>
        <dbReference type="HAMAP-Rule" id="MF_00295"/>
    </source>
</evidence>
<feature type="active site" evidence="7">
    <location>
        <position position="237"/>
    </location>
</feature>
<evidence type="ECO:0000256" key="6">
    <source>
        <dbReference type="ARBA" id="ARBA00049043"/>
    </source>
</evidence>
<comment type="caution">
    <text evidence="8">The sequence shown here is derived from an EMBL/GenBank/DDBJ whole genome shotgun (WGS) entry which is preliminary data.</text>
</comment>
<dbReference type="CDD" id="cd03131">
    <property type="entry name" value="GATase1_HTS"/>
    <property type="match status" value="1"/>
</dbReference>
<dbReference type="HAMAP" id="MF_00295">
    <property type="entry name" value="MetA_acyltransf"/>
    <property type="match status" value="1"/>
</dbReference>
<evidence type="ECO:0000256" key="1">
    <source>
        <dbReference type="ARBA" id="ARBA00022490"/>
    </source>
</evidence>
<dbReference type="Pfam" id="PF04204">
    <property type="entry name" value="HTS"/>
    <property type="match status" value="1"/>
</dbReference>
<reference evidence="8 9" key="1">
    <citation type="submission" date="2022-01" db="EMBL/GenBank/DDBJ databases">
        <title>Collection of gut derived symbiotic bacterial strains cultured from healthy donors.</title>
        <authorList>
            <person name="Lin H."/>
            <person name="Kohout C."/>
            <person name="Waligurski E."/>
            <person name="Pamer E.G."/>
        </authorList>
    </citation>
    <scope>NUCLEOTIDE SEQUENCE [LARGE SCALE GENOMIC DNA]</scope>
    <source>
        <strain evidence="8 9">DFI.7.58</strain>
    </source>
</reference>
<evidence type="ECO:0000313" key="9">
    <source>
        <dbReference type="Proteomes" id="UP001298681"/>
    </source>
</evidence>
<dbReference type="Gene3D" id="3.40.50.880">
    <property type="match status" value="1"/>
</dbReference>
<comment type="similarity">
    <text evidence="7">Belongs to the MetA family.</text>
</comment>
<dbReference type="Proteomes" id="UP001298681">
    <property type="component" value="Unassembled WGS sequence"/>
</dbReference>
<evidence type="ECO:0000256" key="4">
    <source>
        <dbReference type="ARBA" id="ARBA00023167"/>
    </source>
</evidence>
<comment type="catalytic activity">
    <reaction evidence="6 7">
        <text>L-homoserine + acetyl-CoA = O-acetyl-L-homoserine + CoA</text>
        <dbReference type="Rhea" id="RHEA:13701"/>
        <dbReference type="ChEBI" id="CHEBI:57287"/>
        <dbReference type="ChEBI" id="CHEBI:57288"/>
        <dbReference type="ChEBI" id="CHEBI:57476"/>
        <dbReference type="ChEBI" id="CHEBI:57716"/>
        <dbReference type="EC" id="2.3.1.31"/>
    </reaction>
</comment>
<dbReference type="PANTHER" id="PTHR20919">
    <property type="entry name" value="HOMOSERINE O-SUCCINYLTRANSFERASE"/>
    <property type="match status" value="1"/>
</dbReference>
<dbReference type="EC" id="2.3.1.31" evidence="7"/>
<proteinExistence type="inferred from homology"/>
<keyword evidence="1 7" id="KW-0963">Cytoplasm</keyword>
<comment type="function">
    <text evidence="7">Transfers an acetyl group from acetyl-CoA to L-homoserine, forming acetyl-L-homoserine.</text>
</comment>
<evidence type="ECO:0000313" key="8">
    <source>
        <dbReference type="EMBL" id="MCG4610269.1"/>
    </source>
</evidence>
<evidence type="ECO:0000256" key="5">
    <source>
        <dbReference type="ARBA" id="ARBA00023315"/>
    </source>
</evidence>
<keyword evidence="3 7" id="KW-0808">Transferase</keyword>
<feature type="site" description="Important for acyl-CoA specificity" evidence="7">
    <location>
        <position position="111"/>
    </location>
</feature>
<evidence type="ECO:0000256" key="2">
    <source>
        <dbReference type="ARBA" id="ARBA00022605"/>
    </source>
</evidence>
<dbReference type="EMBL" id="JAKNHQ010000005">
    <property type="protein sequence ID" value="MCG4610269.1"/>
    <property type="molecule type" value="Genomic_DNA"/>
</dbReference>
<comment type="caution">
    <text evidence="7">Lacks conserved residue(s) required for the propagation of feature annotation.</text>
</comment>
<feature type="binding site" evidence="7">
    <location>
        <position position="192"/>
    </location>
    <ligand>
        <name>substrate</name>
    </ligand>
</feature>
<comment type="pathway">
    <text evidence="7">Amino-acid biosynthesis; L-methionine biosynthesis via de novo pathway; O-acetyl-L-homoserine from L-homoserine: step 1/1.</text>
</comment>
<feature type="active site" description="Acyl-thioester intermediate" evidence="7">
    <location>
        <position position="142"/>
    </location>
</feature>
<name>A0ABS9MHI4_9FIRM</name>
<protein>
    <recommendedName>
        <fullName evidence="7">Homoserine O-acetyltransferase</fullName>
        <shortName evidence="7">HAT</shortName>
        <ecNumber evidence="7">2.3.1.31</ecNumber>
    </recommendedName>
    <alternativeName>
        <fullName evidence="7">Homoserine transacetylase</fullName>
        <shortName evidence="7">HTA</shortName>
    </alternativeName>
</protein>
<gene>
    <name evidence="8" type="primary">metA</name>
    <name evidence="7" type="synonym">metAA</name>
    <name evidence="8" type="ORF">L0P57_04920</name>
</gene>
<keyword evidence="4 7" id="KW-0486">Methionine biosynthesis</keyword>
<keyword evidence="2 7" id="KW-0028">Amino-acid biosynthesis</keyword>
<dbReference type="PANTHER" id="PTHR20919:SF0">
    <property type="entry name" value="HOMOSERINE O-SUCCINYLTRANSFERASE"/>
    <property type="match status" value="1"/>
</dbReference>
<feature type="binding site" evidence="7">
    <location>
        <position position="163"/>
    </location>
    <ligand>
        <name>substrate</name>
    </ligand>
</feature>
<dbReference type="NCBIfam" id="TIGR01001">
    <property type="entry name" value="metA"/>
    <property type="match status" value="1"/>
</dbReference>
<comment type="subcellular location">
    <subcellularLocation>
        <location evidence="7">Cytoplasm</location>
    </subcellularLocation>
</comment>
<dbReference type="PIRSF" id="PIRSF000450">
    <property type="entry name" value="H_ser_succinyltr"/>
    <property type="match status" value="1"/>
</dbReference>
<dbReference type="InterPro" id="IPR033752">
    <property type="entry name" value="MetA_family"/>
</dbReference>
<feature type="site" description="Important for substrate specificity" evidence="7">
    <location>
        <position position="192"/>
    </location>
</feature>
<dbReference type="InterPro" id="IPR029062">
    <property type="entry name" value="Class_I_gatase-like"/>
</dbReference>